<protein>
    <recommendedName>
        <fullName evidence="4">BTB domain-containing protein</fullName>
    </recommendedName>
</protein>
<evidence type="ECO:0000313" key="2">
    <source>
        <dbReference type="EMBL" id="RXW11808.1"/>
    </source>
</evidence>
<feature type="region of interest" description="Disordered" evidence="1">
    <location>
        <begin position="1"/>
        <end position="20"/>
    </location>
</feature>
<organism evidence="2 3">
    <name type="scientific">Candolleomyces aberdarensis</name>
    <dbReference type="NCBI Taxonomy" id="2316362"/>
    <lineage>
        <taxon>Eukaryota</taxon>
        <taxon>Fungi</taxon>
        <taxon>Dikarya</taxon>
        <taxon>Basidiomycota</taxon>
        <taxon>Agaricomycotina</taxon>
        <taxon>Agaricomycetes</taxon>
        <taxon>Agaricomycetidae</taxon>
        <taxon>Agaricales</taxon>
        <taxon>Agaricineae</taxon>
        <taxon>Psathyrellaceae</taxon>
        <taxon>Candolleomyces</taxon>
    </lineage>
</organism>
<evidence type="ECO:0000256" key="1">
    <source>
        <dbReference type="SAM" id="MobiDB-lite"/>
    </source>
</evidence>
<dbReference type="CDD" id="cd18186">
    <property type="entry name" value="BTB_POZ_ZBTB_KLHL-like"/>
    <property type="match status" value="1"/>
</dbReference>
<feature type="compositionally biased region" description="Polar residues" evidence="1">
    <location>
        <begin position="1"/>
        <end position="16"/>
    </location>
</feature>
<dbReference type="AlphaFoldDB" id="A0A4V1Q1J5"/>
<proteinExistence type="predicted"/>
<name>A0A4V1Q1J5_9AGAR</name>
<accession>A0A4V1Q1J5</accession>
<reference evidence="2 3" key="1">
    <citation type="submission" date="2019-01" db="EMBL/GenBank/DDBJ databases">
        <title>Draft genome sequence of Psathyrella aberdarensis IHI B618.</title>
        <authorList>
            <person name="Buettner E."/>
            <person name="Kellner H."/>
        </authorList>
    </citation>
    <scope>NUCLEOTIDE SEQUENCE [LARGE SCALE GENOMIC DNA]</scope>
    <source>
        <strain evidence="2 3">IHI B618</strain>
    </source>
</reference>
<dbReference type="SUPFAM" id="SSF54695">
    <property type="entry name" value="POZ domain"/>
    <property type="match status" value="1"/>
</dbReference>
<gene>
    <name evidence="2" type="ORF">EST38_g14047</name>
</gene>
<comment type="caution">
    <text evidence="2">The sequence shown here is derived from an EMBL/GenBank/DDBJ whole genome shotgun (WGS) entry which is preliminary data.</text>
</comment>
<dbReference type="Gene3D" id="3.30.710.10">
    <property type="entry name" value="Potassium Channel Kv1.1, Chain A"/>
    <property type="match status" value="1"/>
</dbReference>
<dbReference type="Proteomes" id="UP000290288">
    <property type="component" value="Unassembled WGS sequence"/>
</dbReference>
<keyword evidence="3" id="KW-1185">Reference proteome</keyword>
<dbReference type="InterPro" id="IPR011333">
    <property type="entry name" value="SKP1/BTB/POZ_sf"/>
</dbReference>
<evidence type="ECO:0008006" key="4">
    <source>
        <dbReference type="Google" id="ProtNLM"/>
    </source>
</evidence>
<dbReference type="EMBL" id="SDEE01001588">
    <property type="protein sequence ID" value="RXW11808.1"/>
    <property type="molecule type" value="Genomic_DNA"/>
</dbReference>
<sequence>MSTGLNESASDATTSPGPILRPKPIRWGDIIFFKVEEIVFEAPRHRFAKHSEVFETMFHLPAGSEETVEGRDKEHPIVLEGYKAVHFDSLLKILYPTPEDLISGTLKLEKEEWIGILNLSTRWNMKKIRTHAINELSKVSLSPIDKSVLGREHKVATWFRDGLTELVSEHPIRPLAELKSQLGADMACTLLWIQNQTQTSLGAGLVLNGLSMGMVACYFCGAGMFTSGRSCVSCSRTIAVDDCNALYLPHGISDTWIDAGNPATGPARATFCINLQHVMCRAGLKCAFSPTKYACPSCSQLMSPRCLKLRLGKNVTENSSASQKILEEFGEEIARCESWDEE</sequence>
<evidence type="ECO:0000313" key="3">
    <source>
        <dbReference type="Proteomes" id="UP000290288"/>
    </source>
</evidence>
<dbReference type="OrthoDB" id="2593747at2759"/>